<dbReference type="AlphaFoldDB" id="A0A926RTM5"/>
<dbReference type="InterPro" id="IPR034660">
    <property type="entry name" value="DinB/YfiT-like"/>
</dbReference>
<reference evidence="2" key="1">
    <citation type="submission" date="2020-09" db="EMBL/GenBank/DDBJ databases">
        <title>A novel bacterium of genus Hazenella, isolated from South China Sea.</title>
        <authorList>
            <person name="Huang H."/>
            <person name="Mo K."/>
            <person name="Hu Y."/>
        </authorList>
    </citation>
    <scope>NUCLEOTIDE SEQUENCE</scope>
    <source>
        <strain evidence="2">IB182357</strain>
    </source>
</reference>
<name>A0A926RTM5_9BACL</name>
<protein>
    <submittedName>
        <fullName evidence="2">DinB family protein</fullName>
    </submittedName>
</protein>
<dbReference type="Pfam" id="PF12867">
    <property type="entry name" value="DinB_2"/>
    <property type="match status" value="1"/>
</dbReference>
<dbReference type="EMBL" id="JACXAH010000003">
    <property type="protein sequence ID" value="MBD1371354.1"/>
    <property type="molecule type" value="Genomic_DNA"/>
</dbReference>
<dbReference type="Gene3D" id="1.20.120.450">
    <property type="entry name" value="dinb family like domain"/>
    <property type="match status" value="1"/>
</dbReference>
<evidence type="ECO:0000259" key="1">
    <source>
        <dbReference type="Pfam" id="PF12867"/>
    </source>
</evidence>
<keyword evidence="3" id="KW-1185">Reference proteome</keyword>
<evidence type="ECO:0000313" key="3">
    <source>
        <dbReference type="Proteomes" id="UP000661691"/>
    </source>
</evidence>
<sequence length="164" mass="19258">MEALTKIRADLVNLVSSLNEEEINYKPHKENWSIAQVLFHLALVEKAVTFQLSSVPVEKDEPIPEKPILLTLDRTVKVKVPTPDFEPKNSHFHLPELIEKLSKTRAKLLETYERYDKEKLHTQGFTHPAYGLLHIEQWLQFIRLHEQRHLEQIKDIKLSLLINQ</sequence>
<proteinExistence type="predicted"/>
<feature type="domain" description="DinB-like" evidence="1">
    <location>
        <begin position="3"/>
        <end position="153"/>
    </location>
</feature>
<comment type="caution">
    <text evidence="2">The sequence shown here is derived from an EMBL/GenBank/DDBJ whole genome shotgun (WGS) entry which is preliminary data.</text>
</comment>
<dbReference type="RefSeq" id="WP_191140059.1">
    <property type="nucleotide sequence ID" value="NZ_JACXAG020000002.1"/>
</dbReference>
<dbReference type="Proteomes" id="UP000661691">
    <property type="component" value="Unassembled WGS sequence"/>
</dbReference>
<evidence type="ECO:0000313" key="2">
    <source>
        <dbReference type="EMBL" id="MBD1371354.1"/>
    </source>
</evidence>
<organism evidence="2 3">
    <name type="scientific">Polycladospora coralii</name>
    <dbReference type="NCBI Taxonomy" id="2771432"/>
    <lineage>
        <taxon>Bacteria</taxon>
        <taxon>Bacillati</taxon>
        <taxon>Bacillota</taxon>
        <taxon>Bacilli</taxon>
        <taxon>Bacillales</taxon>
        <taxon>Thermoactinomycetaceae</taxon>
        <taxon>Polycladospora</taxon>
    </lineage>
</organism>
<gene>
    <name evidence="2" type="ORF">IC620_03165</name>
</gene>
<accession>A0A926RTM5</accession>
<dbReference type="SUPFAM" id="SSF109854">
    <property type="entry name" value="DinB/YfiT-like putative metalloenzymes"/>
    <property type="match status" value="1"/>
</dbReference>
<dbReference type="InterPro" id="IPR024775">
    <property type="entry name" value="DinB-like"/>
</dbReference>